<dbReference type="InterPro" id="IPR052115">
    <property type="entry name" value="NEXT_complex_subunit_ZCCHC8"/>
</dbReference>
<feature type="region of interest" description="Disordered" evidence="1">
    <location>
        <begin position="326"/>
        <end position="365"/>
    </location>
</feature>
<comment type="caution">
    <text evidence="2">The sequence shown here is derived from an EMBL/GenBank/DDBJ whole genome shotgun (WGS) entry which is preliminary data.</text>
</comment>
<dbReference type="PANTHER" id="PTHR13316">
    <property type="entry name" value="ZINC FINGER, CCHC DOMAIN CONTAINING 8"/>
    <property type="match status" value="1"/>
</dbReference>
<dbReference type="PANTHER" id="PTHR13316:SF0">
    <property type="entry name" value="ZINC FINGER CCHC DOMAIN-CONTAINING PROTEIN 8"/>
    <property type="match status" value="1"/>
</dbReference>
<accession>A0A8H2ZWF6</accession>
<feature type="compositionally biased region" description="Polar residues" evidence="1">
    <location>
        <begin position="235"/>
        <end position="245"/>
    </location>
</feature>
<gene>
    <name evidence="2" type="ORF">RDB_LOCUS19784</name>
</gene>
<dbReference type="GO" id="GO:0003723">
    <property type="term" value="F:RNA binding"/>
    <property type="evidence" value="ECO:0007669"/>
    <property type="project" value="TreeGrafter"/>
</dbReference>
<dbReference type="Proteomes" id="UP000663846">
    <property type="component" value="Unassembled WGS sequence"/>
</dbReference>
<feature type="compositionally biased region" description="Pro residues" evidence="1">
    <location>
        <begin position="332"/>
        <end position="358"/>
    </location>
</feature>
<dbReference type="GO" id="GO:0071013">
    <property type="term" value="C:catalytic step 2 spliceosome"/>
    <property type="evidence" value="ECO:0007669"/>
    <property type="project" value="TreeGrafter"/>
</dbReference>
<reference evidence="2" key="1">
    <citation type="submission" date="2021-01" db="EMBL/GenBank/DDBJ databases">
        <authorList>
            <person name="Kaushik A."/>
        </authorList>
    </citation>
    <scope>NUCLEOTIDE SEQUENCE</scope>
    <source>
        <strain evidence="2">AG1-1C</strain>
    </source>
</reference>
<feature type="region of interest" description="Disordered" evidence="1">
    <location>
        <begin position="203"/>
        <end position="301"/>
    </location>
</feature>
<organism evidence="2 3">
    <name type="scientific">Rhizoctonia solani</name>
    <dbReference type="NCBI Taxonomy" id="456999"/>
    <lineage>
        <taxon>Eukaryota</taxon>
        <taxon>Fungi</taxon>
        <taxon>Dikarya</taxon>
        <taxon>Basidiomycota</taxon>
        <taxon>Agaricomycotina</taxon>
        <taxon>Agaricomycetes</taxon>
        <taxon>Cantharellales</taxon>
        <taxon>Ceratobasidiaceae</taxon>
        <taxon>Rhizoctonia</taxon>
    </lineage>
</organism>
<dbReference type="AlphaFoldDB" id="A0A8H2ZWF6"/>
<evidence type="ECO:0008006" key="4">
    <source>
        <dbReference type="Google" id="ProtNLM"/>
    </source>
</evidence>
<sequence length="378" mass="42088">MEVATHMDETGMGSHEPQHMDVEFPKILEDDLFFYDASALTAWPTQVTQYTTLECASTLGVSQDASLADEEPPYDPEAEYVQPGVKQCFNCMATTHIVSDCPHKRDPQHVSLARADYGSRGGNTTRPMRLHEAEEVFKRRTKFAQSFEPGYIQGELLRASLGLNEYYGGGNEDLPWHYTMCDWGYPPGWVSDTDPRIRIMERINSTSQYQPNEGFPSLMIFDGQPEPPTLLGTCLETTESKSSTAPVRKSPPDSSDLQQSHLKHSLPDELPSPPPPDFLPPPPNEPHPASPPPPNSLPYPPRRWVDYRTTLFQSERLPISLVSRPLPALSEAPPPPPSSSPPAPPSTLPPLSPPPPPKELTEQEKRRLLWEQIVAANS</sequence>
<name>A0A8H2ZWF6_9AGAM</name>
<protein>
    <recommendedName>
        <fullName evidence="4">PSP proline-rich domain-containing protein</fullName>
    </recommendedName>
</protein>
<evidence type="ECO:0000256" key="1">
    <source>
        <dbReference type="SAM" id="MobiDB-lite"/>
    </source>
</evidence>
<proteinExistence type="predicted"/>
<dbReference type="EMBL" id="CAJMWS010000100">
    <property type="protein sequence ID" value="CAE6362291.1"/>
    <property type="molecule type" value="Genomic_DNA"/>
</dbReference>
<feature type="compositionally biased region" description="Pro residues" evidence="1">
    <location>
        <begin position="270"/>
        <end position="301"/>
    </location>
</feature>
<evidence type="ECO:0000313" key="3">
    <source>
        <dbReference type="Proteomes" id="UP000663846"/>
    </source>
</evidence>
<evidence type="ECO:0000313" key="2">
    <source>
        <dbReference type="EMBL" id="CAE6362291.1"/>
    </source>
</evidence>